<dbReference type="EMBL" id="JAKKFD010000009">
    <property type="protein sequence ID" value="MCG5442374.1"/>
    <property type="molecule type" value="Genomic_DNA"/>
</dbReference>
<evidence type="ECO:0000313" key="9">
    <source>
        <dbReference type="Proteomes" id="UP001201629"/>
    </source>
</evidence>
<feature type="transmembrane region" description="Helical" evidence="6">
    <location>
        <begin position="161"/>
        <end position="180"/>
    </location>
</feature>
<dbReference type="InterPro" id="IPR053934">
    <property type="entry name" value="HTTM_dom"/>
</dbReference>
<dbReference type="Pfam" id="PF05090">
    <property type="entry name" value="HTTM"/>
    <property type="match status" value="1"/>
</dbReference>
<accession>A0ABS9MXF4</accession>
<feature type="transmembrane region" description="Helical" evidence="6">
    <location>
        <begin position="75"/>
        <end position="92"/>
    </location>
</feature>
<feature type="transmembrane region" description="Helical" evidence="6">
    <location>
        <begin position="120"/>
        <end position="140"/>
    </location>
</feature>
<protein>
    <submittedName>
        <fullName evidence="8">HTTM domain-containing protein</fullName>
    </submittedName>
</protein>
<evidence type="ECO:0000256" key="5">
    <source>
        <dbReference type="SAM" id="MobiDB-lite"/>
    </source>
</evidence>
<dbReference type="PANTHER" id="PTHR39535">
    <property type="entry name" value="SPORULATION-DELAYING PROTEIN SDPB"/>
    <property type="match status" value="1"/>
</dbReference>
<dbReference type="NCBIfam" id="TIGR04033">
    <property type="entry name" value="export_SdpB"/>
    <property type="match status" value="1"/>
</dbReference>
<proteinExistence type="predicted"/>
<sequence length="370" mass="40577">MKLLHRQVRSDFLWIDPWGWAYVLMRTLTALGTLLTLSFNGPSILFHPRIDAEQPPVCVEPLGTVSMLCQGSPALWRYVGIAVLLLVLSGWRPRLLALPHVWVTWSVSFSISLPEGGDQVASNLALLLLPLALADGRRWVWRVDPHRRARLLSNPVLDFRTIFGLSVVVLVRLQACVIYLDAAVSKFRVTEWQDGTAIYYWFRDPLFVPGDVRDDIAFAITSTPVSTALITWGGLALELALAAAIFAGRRSRRVLLVLGLAFHGMIAIVFGLVTFWIAMAALLVMYLGFDNDFPGLRRRAAQVGALLAPLGRRARRRPNLPVPTSPAPVEARPDAELDDLVGVAADGTRGANREPRDADGPGAPVGANST</sequence>
<comment type="subcellular location">
    <subcellularLocation>
        <location evidence="1">Endomembrane system</location>
        <topology evidence="1">Multi-pass membrane protein</topology>
    </subcellularLocation>
</comment>
<feature type="transmembrane region" description="Helical" evidence="6">
    <location>
        <begin position="254"/>
        <end position="287"/>
    </location>
</feature>
<dbReference type="SMART" id="SM00752">
    <property type="entry name" value="HTTM"/>
    <property type="match status" value="1"/>
</dbReference>
<organism evidence="8 9">
    <name type="scientific">Micromonospora trifolii</name>
    <dbReference type="NCBI Taxonomy" id="2911208"/>
    <lineage>
        <taxon>Bacteria</taxon>
        <taxon>Bacillati</taxon>
        <taxon>Actinomycetota</taxon>
        <taxon>Actinomycetes</taxon>
        <taxon>Micromonosporales</taxon>
        <taxon>Micromonosporaceae</taxon>
        <taxon>Micromonospora</taxon>
    </lineage>
</organism>
<feature type="domain" description="HTTM-like" evidence="7">
    <location>
        <begin position="17"/>
        <end position="291"/>
    </location>
</feature>
<keyword evidence="9" id="KW-1185">Reference proteome</keyword>
<name>A0ABS9MXF4_9ACTN</name>
<dbReference type="RefSeq" id="WP_238677711.1">
    <property type="nucleotide sequence ID" value="NZ_JAKKFD010000009.1"/>
</dbReference>
<evidence type="ECO:0000259" key="7">
    <source>
        <dbReference type="SMART" id="SM00752"/>
    </source>
</evidence>
<dbReference type="InterPro" id="IPR011020">
    <property type="entry name" value="HTTM-like"/>
</dbReference>
<keyword evidence="3 6" id="KW-1133">Transmembrane helix</keyword>
<evidence type="ECO:0000256" key="3">
    <source>
        <dbReference type="ARBA" id="ARBA00022989"/>
    </source>
</evidence>
<dbReference type="InterPro" id="IPR023894">
    <property type="entry name" value="Sporulation_SdpB"/>
</dbReference>
<dbReference type="PANTHER" id="PTHR39535:SF2">
    <property type="entry name" value="HTTM DOMAIN-CONTAINING PROTEIN"/>
    <property type="match status" value="1"/>
</dbReference>
<reference evidence="8 9" key="1">
    <citation type="submission" date="2022-01" db="EMBL/GenBank/DDBJ databases">
        <authorList>
            <person name="Riesco R."/>
            <person name="Trujillo M.E."/>
        </authorList>
    </citation>
    <scope>NUCLEOTIDE SEQUENCE [LARGE SCALE GENOMIC DNA]</scope>
    <source>
        <strain evidence="8 9">NIE79</strain>
    </source>
</reference>
<feature type="transmembrane region" description="Helical" evidence="6">
    <location>
        <begin position="229"/>
        <end position="247"/>
    </location>
</feature>
<gene>
    <name evidence="8" type="ORF">NIE79_006622</name>
</gene>
<keyword evidence="2 6" id="KW-0812">Transmembrane</keyword>
<keyword evidence="4 6" id="KW-0472">Membrane</keyword>
<feature type="region of interest" description="Disordered" evidence="5">
    <location>
        <begin position="317"/>
        <end position="370"/>
    </location>
</feature>
<dbReference type="InterPro" id="IPR052964">
    <property type="entry name" value="Sporulation_signal_mat"/>
</dbReference>
<evidence type="ECO:0000256" key="2">
    <source>
        <dbReference type="ARBA" id="ARBA00022692"/>
    </source>
</evidence>
<evidence type="ECO:0000256" key="6">
    <source>
        <dbReference type="SAM" id="Phobius"/>
    </source>
</evidence>
<dbReference type="Proteomes" id="UP001201629">
    <property type="component" value="Unassembled WGS sequence"/>
</dbReference>
<evidence type="ECO:0000313" key="8">
    <source>
        <dbReference type="EMBL" id="MCG5442374.1"/>
    </source>
</evidence>
<evidence type="ECO:0000256" key="4">
    <source>
        <dbReference type="ARBA" id="ARBA00023136"/>
    </source>
</evidence>
<evidence type="ECO:0000256" key="1">
    <source>
        <dbReference type="ARBA" id="ARBA00004127"/>
    </source>
</evidence>
<comment type="caution">
    <text evidence="8">The sequence shown here is derived from an EMBL/GenBank/DDBJ whole genome shotgun (WGS) entry which is preliminary data.</text>
</comment>